<sequence>MVICSECVITMRKMQQTSLKNEGTSRIAMLGIAVIGIAVILTLLLAPWNWMPTEYAEQITVIAVTDYGCVGESEMGQSVVVSDCSASVGDVISAEFYAPASDKNGYYDRIYEKLAMVEP</sequence>
<reference evidence="2" key="1">
    <citation type="journal article" date="2014" name="Genome Biol. Evol.">
        <title>Pangenome evidence for extensive interdomain horizontal transfer affecting lineage core and shell genes in uncultured planktonic thaumarchaeota and euryarchaeota.</title>
        <authorList>
            <person name="Deschamps P."/>
            <person name="Zivanovic Y."/>
            <person name="Moreira D."/>
            <person name="Rodriguez-Valera F."/>
            <person name="Lopez-Garcia P."/>
        </authorList>
    </citation>
    <scope>NUCLEOTIDE SEQUENCE</scope>
</reference>
<feature type="transmembrane region" description="Helical" evidence="1">
    <location>
        <begin position="27"/>
        <end position="46"/>
    </location>
</feature>
<evidence type="ECO:0000313" key="2">
    <source>
        <dbReference type="EMBL" id="AIF17610.1"/>
    </source>
</evidence>
<protein>
    <submittedName>
        <fullName evidence="2">Uncharacterized protein</fullName>
    </submittedName>
</protein>
<keyword evidence="1" id="KW-1133">Transmembrane helix</keyword>
<keyword evidence="1" id="KW-0472">Membrane</keyword>
<dbReference type="EMBL" id="KF901087">
    <property type="protein sequence ID" value="AIF17610.1"/>
    <property type="molecule type" value="Genomic_DNA"/>
</dbReference>
<keyword evidence="1" id="KW-0812">Transmembrane</keyword>
<name>A0A075HQD4_9ARCH</name>
<organism evidence="2">
    <name type="scientific">uncultured marine thaumarchaeote KM3_78_D03</name>
    <dbReference type="NCBI Taxonomy" id="1456290"/>
    <lineage>
        <taxon>Archaea</taxon>
        <taxon>Nitrososphaerota</taxon>
        <taxon>environmental samples</taxon>
    </lineage>
</organism>
<proteinExistence type="predicted"/>
<accession>A0A075HQD4</accession>
<dbReference type="AlphaFoldDB" id="A0A075HQD4"/>
<evidence type="ECO:0000256" key="1">
    <source>
        <dbReference type="SAM" id="Phobius"/>
    </source>
</evidence>